<name>A0A6B2FVV5_MYXSQ</name>
<comment type="similarity">
    <text evidence="1">Belongs to the universal ribosomal protein uS7 family.</text>
</comment>
<evidence type="ECO:0000259" key="4">
    <source>
        <dbReference type="Pfam" id="PF00177"/>
    </source>
</evidence>
<proteinExistence type="inferred from homology"/>
<dbReference type="EMBL" id="GHBR01000251">
    <property type="protein sequence ID" value="NDJ95834.1"/>
    <property type="molecule type" value="Transcribed_RNA"/>
</dbReference>
<evidence type="ECO:0000256" key="1">
    <source>
        <dbReference type="ARBA" id="ARBA00007151"/>
    </source>
</evidence>
<evidence type="ECO:0000256" key="2">
    <source>
        <dbReference type="ARBA" id="ARBA00022980"/>
    </source>
</evidence>
<dbReference type="InterPro" id="IPR023798">
    <property type="entry name" value="Ribosomal_uS7_dom"/>
</dbReference>
<sequence length="212" mass="25054">MFCHNDCRVISITMACKLINGSLKFSRIFFRFIHNQDVFFEFEGEVFSQKFKNQRLPLPVSEKSPFYDPREMKFINHIMKDGKKLEAYSLYQEILKELSMLIPSKFPTLTEEEQIPKTFFFKALEKLKPIIEVKDVKIYGFDKKVSIPLSPQKSRYYASKNLITALFKKRDRLNAKKIALEVIQAYTEKGTAYANKLKFHRDAEKIQNARRM</sequence>
<dbReference type="AlphaFoldDB" id="A0A6B2FVV5"/>
<dbReference type="InterPro" id="IPR036823">
    <property type="entry name" value="Ribosomal_uS7_dom_sf"/>
</dbReference>
<dbReference type="Pfam" id="PF00177">
    <property type="entry name" value="Ribosomal_S7"/>
    <property type="match status" value="1"/>
</dbReference>
<dbReference type="GO" id="GO:0005840">
    <property type="term" value="C:ribosome"/>
    <property type="evidence" value="ECO:0007669"/>
    <property type="project" value="UniProtKB-KW"/>
</dbReference>
<dbReference type="SUPFAM" id="SSF47973">
    <property type="entry name" value="Ribosomal protein S7"/>
    <property type="match status" value="1"/>
</dbReference>
<reference evidence="5" key="1">
    <citation type="submission" date="2018-11" db="EMBL/GenBank/DDBJ databases">
        <title>Myxobolus squamalis genome and transcriptome.</title>
        <authorList>
            <person name="Yahalomi D."/>
            <person name="Atkinson S.D."/>
            <person name="Neuhof M."/>
            <person name="Chang E.S."/>
            <person name="Philippe H."/>
            <person name="Cartwright P."/>
            <person name="Bartholomew J.L."/>
            <person name="Huchon D."/>
        </authorList>
    </citation>
    <scope>NUCLEOTIDE SEQUENCE</scope>
    <source>
        <strain evidence="5">71B08</strain>
        <tissue evidence="5">Whole</tissue>
    </source>
</reference>
<feature type="domain" description="Small ribosomal subunit protein uS7" evidence="4">
    <location>
        <begin position="66"/>
        <end position="204"/>
    </location>
</feature>
<dbReference type="Gene3D" id="1.10.455.10">
    <property type="entry name" value="Ribosomal protein S7 domain"/>
    <property type="match status" value="1"/>
</dbReference>
<keyword evidence="2 5" id="KW-0689">Ribosomal protein</keyword>
<keyword evidence="3" id="KW-0687">Ribonucleoprotein</keyword>
<dbReference type="GO" id="GO:1990904">
    <property type="term" value="C:ribonucleoprotein complex"/>
    <property type="evidence" value="ECO:0007669"/>
    <property type="project" value="UniProtKB-KW"/>
</dbReference>
<accession>A0A6B2FVV5</accession>
<evidence type="ECO:0000256" key="3">
    <source>
        <dbReference type="ARBA" id="ARBA00023274"/>
    </source>
</evidence>
<evidence type="ECO:0000313" key="5">
    <source>
        <dbReference type="EMBL" id="NDJ95834.1"/>
    </source>
</evidence>
<organism evidence="5">
    <name type="scientific">Myxobolus squamalis</name>
    <name type="common">Myxosporean</name>
    <dbReference type="NCBI Taxonomy" id="59785"/>
    <lineage>
        <taxon>Eukaryota</taxon>
        <taxon>Metazoa</taxon>
        <taxon>Cnidaria</taxon>
        <taxon>Myxozoa</taxon>
        <taxon>Myxosporea</taxon>
        <taxon>Bivalvulida</taxon>
        <taxon>Platysporina</taxon>
        <taxon>Myxobolidae</taxon>
        <taxon>Myxobolus</taxon>
    </lineage>
</organism>
<protein>
    <submittedName>
        <fullName evidence="5">30S ribosomal protein S7 (Trinotate prediction)</fullName>
    </submittedName>
</protein>